<accession>A0A944QTF5</accession>
<comment type="caution">
    <text evidence="1">The sequence shown here is derived from an EMBL/GenBank/DDBJ whole genome shotgun (WGS) entry which is preliminary data.</text>
</comment>
<name>A0A944QTF5_9GAMM</name>
<keyword evidence="1" id="KW-0012">Acyltransferase</keyword>
<dbReference type="Gene3D" id="3.40.630.30">
    <property type="match status" value="1"/>
</dbReference>
<organism evidence="1 2">
    <name type="scientific">Candidatus Thiodiazotropha taylori</name>
    <dbReference type="NCBI Taxonomy" id="2792791"/>
    <lineage>
        <taxon>Bacteria</taxon>
        <taxon>Pseudomonadati</taxon>
        <taxon>Pseudomonadota</taxon>
        <taxon>Gammaproteobacteria</taxon>
        <taxon>Chromatiales</taxon>
        <taxon>Sedimenticolaceae</taxon>
        <taxon>Candidatus Thiodiazotropha</taxon>
    </lineage>
</organism>
<dbReference type="InterPro" id="IPR016181">
    <property type="entry name" value="Acyl_CoA_acyltransferase"/>
</dbReference>
<keyword evidence="1" id="KW-0808">Transferase</keyword>
<dbReference type="Pfam" id="PF13444">
    <property type="entry name" value="Acetyltransf_5"/>
    <property type="match status" value="1"/>
</dbReference>
<proteinExistence type="predicted"/>
<dbReference type="GO" id="GO:0016746">
    <property type="term" value="F:acyltransferase activity"/>
    <property type="evidence" value="ECO:0007669"/>
    <property type="project" value="UniProtKB-KW"/>
</dbReference>
<evidence type="ECO:0000313" key="2">
    <source>
        <dbReference type="Proteomes" id="UP000770889"/>
    </source>
</evidence>
<dbReference type="EMBL" id="JAHHGM010000006">
    <property type="protein sequence ID" value="MBT2989027.1"/>
    <property type="molecule type" value="Genomic_DNA"/>
</dbReference>
<dbReference type="AlphaFoldDB" id="A0A944QTF5"/>
<dbReference type="InterPro" id="IPR022484">
    <property type="entry name" value="PEP-CTERM/exosrtase_acylTfrase"/>
</dbReference>
<evidence type="ECO:0000313" key="1">
    <source>
        <dbReference type="EMBL" id="MBT2989027.1"/>
    </source>
</evidence>
<dbReference type="NCBIfam" id="TIGR03694">
    <property type="entry name" value="exosort_acyl"/>
    <property type="match status" value="1"/>
</dbReference>
<reference evidence="1 2" key="1">
    <citation type="submission" date="2021-05" db="EMBL/GenBank/DDBJ databases">
        <title>Genetic and Functional Diversity in Clade A Lucinid endosymbionts from the Bahamas.</title>
        <authorList>
            <person name="Giani N.M."/>
            <person name="Engel A.S."/>
            <person name="Campbell B.J."/>
        </authorList>
    </citation>
    <scope>NUCLEOTIDE SEQUENCE [LARGE SCALE GENOMIC DNA]</scope>
    <source>
        <strain evidence="1">LUC16012Gg_MoonRockCtena</strain>
    </source>
</reference>
<dbReference type="Proteomes" id="UP000770889">
    <property type="component" value="Unassembled WGS sequence"/>
</dbReference>
<gene>
    <name evidence="1" type="ORF">KME65_08675</name>
</gene>
<protein>
    <submittedName>
        <fullName evidence="1">PEP-CTERM/exosortase system-associated acyltransferase</fullName>
    </submittedName>
</protein>
<sequence length="257" mass="30090">MDRSLVRNFSIYFRPQYAASRHQRRFSYTIRYQVYAEELGWEPLNESRLERDECDNYAHHCLLEHKRTGDIAGCVRLVITPPGDAQARLPFQLHDIDAINTDSLHHLTKGSIGEISRLAVPSCFRRRANEAGKPFILDNHNPTYFTQEERRNFPNISIGLYLSAIALVDLCGLDFALVVMEPRLQRHLRRYGLCFQQISPSFELRGERALFSLPRTELTCHMNPQIKALYDYILEELDTQPWHRPRQPVDRQRNDPI</sequence>
<dbReference type="SUPFAM" id="SSF55729">
    <property type="entry name" value="Acyl-CoA N-acyltransferases (Nat)"/>
    <property type="match status" value="1"/>
</dbReference>